<keyword evidence="2 5" id="KW-0812">Transmembrane</keyword>
<dbReference type="Proteomes" id="UP001501257">
    <property type="component" value="Unassembled WGS sequence"/>
</dbReference>
<evidence type="ECO:0000256" key="3">
    <source>
        <dbReference type="ARBA" id="ARBA00022989"/>
    </source>
</evidence>
<feature type="transmembrane region" description="Helical" evidence="5">
    <location>
        <begin position="139"/>
        <end position="162"/>
    </location>
</feature>
<feature type="domain" description="O-antigen ligase-related" evidence="6">
    <location>
        <begin position="205"/>
        <end position="342"/>
    </location>
</feature>
<feature type="transmembrane region" description="Helical" evidence="5">
    <location>
        <begin position="58"/>
        <end position="78"/>
    </location>
</feature>
<evidence type="ECO:0000256" key="4">
    <source>
        <dbReference type="ARBA" id="ARBA00023136"/>
    </source>
</evidence>
<evidence type="ECO:0000256" key="5">
    <source>
        <dbReference type="SAM" id="Phobius"/>
    </source>
</evidence>
<comment type="caution">
    <text evidence="7">The sequence shown here is derived from an EMBL/GenBank/DDBJ whole genome shotgun (WGS) entry which is preliminary data.</text>
</comment>
<comment type="subcellular location">
    <subcellularLocation>
        <location evidence="1">Membrane</location>
        <topology evidence="1">Multi-pass membrane protein</topology>
    </subcellularLocation>
</comment>
<feature type="transmembrane region" description="Helical" evidence="5">
    <location>
        <begin position="90"/>
        <end position="106"/>
    </location>
</feature>
<dbReference type="EMBL" id="BAABLK010000033">
    <property type="protein sequence ID" value="GAA5227767.1"/>
    <property type="molecule type" value="Genomic_DNA"/>
</dbReference>
<keyword evidence="8" id="KW-1185">Reference proteome</keyword>
<dbReference type="InterPro" id="IPR007016">
    <property type="entry name" value="O-antigen_ligase-rel_domated"/>
</dbReference>
<evidence type="ECO:0000313" key="7">
    <source>
        <dbReference type="EMBL" id="GAA5227767.1"/>
    </source>
</evidence>
<feature type="transmembrane region" description="Helical" evidence="5">
    <location>
        <begin position="174"/>
        <end position="192"/>
    </location>
</feature>
<evidence type="ECO:0000256" key="2">
    <source>
        <dbReference type="ARBA" id="ARBA00022692"/>
    </source>
</evidence>
<feature type="transmembrane region" description="Helical" evidence="5">
    <location>
        <begin position="222"/>
        <end position="240"/>
    </location>
</feature>
<dbReference type="InterPro" id="IPR051533">
    <property type="entry name" value="WaaL-like"/>
</dbReference>
<feature type="transmembrane region" description="Helical" evidence="5">
    <location>
        <begin position="28"/>
        <end position="46"/>
    </location>
</feature>
<feature type="transmembrane region" description="Helical" evidence="5">
    <location>
        <begin position="247"/>
        <end position="269"/>
    </location>
</feature>
<feature type="transmembrane region" description="Helical" evidence="5">
    <location>
        <begin position="112"/>
        <end position="132"/>
    </location>
</feature>
<dbReference type="PANTHER" id="PTHR37422">
    <property type="entry name" value="TEICHURONIC ACID BIOSYNTHESIS PROTEIN TUAE"/>
    <property type="match status" value="1"/>
</dbReference>
<feature type="transmembrane region" description="Helical" evidence="5">
    <location>
        <begin position="199"/>
        <end position="216"/>
    </location>
</feature>
<gene>
    <name evidence="7" type="ORF">GCM10025778_23000</name>
</gene>
<sequence length="421" mass="45237">MRGAITARWAPAGDFVDSGRQRFEPHPLHMYGIWIVTVSCVVAWRQGAFYTGGLDPVVIIKALLQAGAMCWALTICLVYKNKYPVGAKSLGSLLAILAVSVVGALAEGNLSASAVIAVRVMMMALTAMLLMSRYSAQRVLLGLCTALALVGIFSAVTGLALGGEGRLAGGIPPLSPNEIALLTGVPALVLLHEALRARVHWWHIIALIVLAGGLLLSESRTALIGAACAAGLMVLLMRRLPIQTVSAALLLAPGLFFVVFFTPVVQSIVTREDSASFLTLNSRTISWSVVLNLPMDSWQRWIGEGLSMKTIAVEGQYWDEQVFDSSWISLLAQTGVIGAAIALFWVLSCVFAALKSKKLRSLFIPLLAFVLVRSTMENGLIDAGVTFLVFFTLSLSLEPPSRSVGCDWDRDGHFGVWPTRT</sequence>
<protein>
    <recommendedName>
        <fullName evidence="6">O-antigen ligase-related domain-containing protein</fullName>
    </recommendedName>
</protein>
<evidence type="ECO:0000256" key="1">
    <source>
        <dbReference type="ARBA" id="ARBA00004141"/>
    </source>
</evidence>
<accession>A0ABP9TPV3</accession>
<keyword evidence="4 5" id="KW-0472">Membrane</keyword>
<evidence type="ECO:0000313" key="8">
    <source>
        <dbReference type="Proteomes" id="UP001501257"/>
    </source>
</evidence>
<keyword evidence="3 5" id="KW-1133">Transmembrane helix</keyword>
<proteinExistence type="predicted"/>
<dbReference type="PANTHER" id="PTHR37422:SF13">
    <property type="entry name" value="LIPOPOLYSACCHARIDE BIOSYNTHESIS PROTEIN PA4999-RELATED"/>
    <property type="match status" value="1"/>
</dbReference>
<evidence type="ECO:0000259" key="6">
    <source>
        <dbReference type="Pfam" id="PF04932"/>
    </source>
</evidence>
<dbReference type="RefSeq" id="WP_210101694.1">
    <property type="nucleotide sequence ID" value="NZ_BAABLK010000033.1"/>
</dbReference>
<organism evidence="7 8">
    <name type="scientific">Paeniglutamicibacter antarcticus</name>
    <dbReference type="NCBI Taxonomy" id="494023"/>
    <lineage>
        <taxon>Bacteria</taxon>
        <taxon>Bacillati</taxon>
        <taxon>Actinomycetota</taxon>
        <taxon>Actinomycetes</taxon>
        <taxon>Micrococcales</taxon>
        <taxon>Micrococcaceae</taxon>
        <taxon>Paeniglutamicibacter</taxon>
    </lineage>
</organism>
<reference evidence="8" key="1">
    <citation type="journal article" date="2019" name="Int. J. Syst. Evol. Microbiol.">
        <title>The Global Catalogue of Microorganisms (GCM) 10K type strain sequencing project: providing services to taxonomists for standard genome sequencing and annotation.</title>
        <authorList>
            <consortium name="The Broad Institute Genomics Platform"/>
            <consortium name="The Broad Institute Genome Sequencing Center for Infectious Disease"/>
            <person name="Wu L."/>
            <person name="Ma J."/>
        </authorList>
    </citation>
    <scope>NUCLEOTIDE SEQUENCE [LARGE SCALE GENOMIC DNA]</scope>
    <source>
        <strain evidence="8">JCM 18952</strain>
    </source>
</reference>
<dbReference type="Pfam" id="PF04932">
    <property type="entry name" value="Wzy_C"/>
    <property type="match status" value="1"/>
</dbReference>
<name>A0ABP9TPV3_9MICC</name>
<feature type="transmembrane region" description="Helical" evidence="5">
    <location>
        <begin position="327"/>
        <end position="354"/>
    </location>
</feature>